<proteinExistence type="predicted"/>
<evidence type="ECO:0000256" key="2">
    <source>
        <dbReference type="ARBA" id="ARBA00022679"/>
    </source>
</evidence>
<dbReference type="InterPro" id="IPR044161">
    <property type="entry name" value="SPS"/>
</dbReference>
<evidence type="ECO:0000256" key="1">
    <source>
        <dbReference type="ARBA" id="ARBA00022676"/>
    </source>
</evidence>
<evidence type="ECO:0000313" key="3">
    <source>
        <dbReference type="EMBL" id="OEL23265.1"/>
    </source>
</evidence>
<evidence type="ECO:0000313" key="4">
    <source>
        <dbReference type="Proteomes" id="UP000095767"/>
    </source>
</evidence>
<dbReference type="AlphaFoldDB" id="A0A1E5VDY6"/>
<dbReference type="Gene3D" id="3.40.50.2000">
    <property type="entry name" value="Glycogen Phosphorylase B"/>
    <property type="match status" value="1"/>
</dbReference>
<keyword evidence="1" id="KW-0328">Glycosyltransferase</keyword>
<keyword evidence="4" id="KW-1185">Reference proteome</keyword>
<sequence length="96" mass="10404">MSKAIGEEIGFGHPAWPAVIHRHYASAGIAAALLSGALNPPVAFTGHFLGKDKLEGLLKQGRQTREQINMTYKIMCQIEAEELSLDESEIVIASTK</sequence>
<dbReference type="Proteomes" id="UP000095767">
    <property type="component" value="Unassembled WGS sequence"/>
</dbReference>
<dbReference type="EMBL" id="LWDX02042961">
    <property type="protein sequence ID" value="OEL23265.1"/>
    <property type="molecule type" value="Genomic_DNA"/>
</dbReference>
<name>A0A1E5VDY6_9POAL</name>
<dbReference type="OrthoDB" id="1734622at2759"/>
<dbReference type="GO" id="GO:0016757">
    <property type="term" value="F:glycosyltransferase activity"/>
    <property type="evidence" value="ECO:0007669"/>
    <property type="project" value="UniProtKB-KW"/>
</dbReference>
<comment type="caution">
    <text evidence="3">The sequence shown here is derived from an EMBL/GenBank/DDBJ whole genome shotgun (WGS) entry which is preliminary data.</text>
</comment>
<dbReference type="PANTHER" id="PTHR46039:SF3">
    <property type="entry name" value="SUCROSE-PHOSPHATE SYNTHASE 2-RELATED"/>
    <property type="match status" value="1"/>
</dbReference>
<dbReference type="PANTHER" id="PTHR46039">
    <property type="entry name" value="SUCROSE-PHOSPHATE SYNTHASE 3-RELATED"/>
    <property type="match status" value="1"/>
</dbReference>
<protein>
    <submittedName>
        <fullName evidence="3">Putative sucrose-phosphate synthase 2</fullName>
    </submittedName>
</protein>
<keyword evidence="2" id="KW-0808">Transferase</keyword>
<reference evidence="3 4" key="1">
    <citation type="submission" date="2016-09" db="EMBL/GenBank/DDBJ databases">
        <title>The draft genome of Dichanthelium oligosanthes: A C3 panicoid grass species.</title>
        <authorList>
            <person name="Studer A.J."/>
            <person name="Schnable J.C."/>
            <person name="Brutnell T.P."/>
        </authorList>
    </citation>
    <scope>NUCLEOTIDE SEQUENCE [LARGE SCALE GENOMIC DNA]</scope>
    <source>
        <strain evidence="4">cv. Kellogg 1175</strain>
        <tissue evidence="3">Leaf</tissue>
    </source>
</reference>
<dbReference type="STRING" id="888268.A0A1E5VDY6"/>
<organism evidence="3 4">
    <name type="scientific">Dichanthelium oligosanthes</name>
    <dbReference type="NCBI Taxonomy" id="888268"/>
    <lineage>
        <taxon>Eukaryota</taxon>
        <taxon>Viridiplantae</taxon>
        <taxon>Streptophyta</taxon>
        <taxon>Embryophyta</taxon>
        <taxon>Tracheophyta</taxon>
        <taxon>Spermatophyta</taxon>
        <taxon>Magnoliopsida</taxon>
        <taxon>Liliopsida</taxon>
        <taxon>Poales</taxon>
        <taxon>Poaceae</taxon>
        <taxon>PACMAD clade</taxon>
        <taxon>Panicoideae</taxon>
        <taxon>Panicodae</taxon>
        <taxon>Paniceae</taxon>
        <taxon>Dichantheliinae</taxon>
        <taxon>Dichanthelium</taxon>
    </lineage>
</organism>
<accession>A0A1E5VDY6</accession>
<gene>
    <name evidence="3" type="ORF">BAE44_0015716</name>
</gene>